<keyword evidence="2" id="KW-1185">Reference proteome</keyword>
<name>A0A4P7GK05_9ACTN</name>
<organism evidence="1 2">
    <name type="scientific">Nocardioides euryhalodurans</name>
    <dbReference type="NCBI Taxonomy" id="2518370"/>
    <lineage>
        <taxon>Bacteria</taxon>
        <taxon>Bacillati</taxon>
        <taxon>Actinomycetota</taxon>
        <taxon>Actinomycetes</taxon>
        <taxon>Propionibacteriales</taxon>
        <taxon>Nocardioidaceae</taxon>
        <taxon>Nocardioides</taxon>
    </lineage>
</organism>
<reference evidence="1 2" key="1">
    <citation type="submission" date="2019-03" db="EMBL/GenBank/DDBJ databases">
        <title>Three New Species of Nocardioides, Nocardioides euryhalodurans sp. nov., Nocardioides seonyuensis sp. nov. and Nocardioides eburneoflavus sp. nov., Iolated from Soil.</title>
        <authorList>
            <person name="Roh S.G."/>
            <person name="Lee C."/>
            <person name="Kim M.-K."/>
            <person name="Kim S.B."/>
        </authorList>
    </citation>
    <scope>NUCLEOTIDE SEQUENCE [LARGE SCALE GENOMIC DNA]</scope>
    <source>
        <strain evidence="1 2">MMS17-SY117</strain>
    </source>
</reference>
<evidence type="ECO:0000313" key="1">
    <source>
        <dbReference type="EMBL" id="QBR92325.1"/>
    </source>
</evidence>
<dbReference type="EMBL" id="CP038267">
    <property type="protein sequence ID" value="QBR92325.1"/>
    <property type="molecule type" value="Genomic_DNA"/>
</dbReference>
<dbReference type="OrthoDB" id="3779069at2"/>
<protein>
    <submittedName>
        <fullName evidence="1">Uncharacterized protein</fullName>
    </submittedName>
</protein>
<accession>A0A4P7GK05</accession>
<dbReference type="RefSeq" id="WP_135076371.1">
    <property type="nucleotide sequence ID" value="NZ_CP038267.1"/>
</dbReference>
<sequence>MLREPHENVATVLVDPCVLVELEVRLMALDLRLWPVATAPICADGPRQAFQIRHRMLEARRGAWDDAADWVPAWVSFGESWREGVEPLPWVARSTLYRTLDEYAGHVRYRRGLGGVPLLNVPRERTA</sequence>
<dbReference type="Proteomes" id="UP000294894">
    <property type="component" value="Chromosome"/>
</dbReference>
<dbReference type="AlphaFoldDB" id="A0A4P7GK05"/>
<dbReference type="KEGG" id="noy:EXE57_08530"/>
<proteinExistence type="predicted"/>
<evidence type="ECO:0000313" key="2">
    <source>
        <dbReference type="Proteomes" id="UP000294894"/>
    </source>
</evidence>
<gene>
    <name evidence="1" type="ORF">EXE57_08530</name>
</gene>